<evidence type="ECO:0000313" key="10">
    <source>
        <dbReference type="Proteomes" id="UP001549313"/>
    </source>
</evidence>
<sequence>MVPGMTNRVAAASVPLTACEFFAGGGLAGLGLGRAGFRTVLANDIDAMKAAAFRANHADVSLAHGDVWDLTPAQVPGTPDLCWASSPCQDVSLAGARGGLKAVRSGAFWGFWKLMQGLDAEGRAPRVVVIENVVGLLTSDEGRDFAAVCAAMVEAGYRVGALEMDAALWLPQSRPRLFIVAMRGAEGPAVLEPTGPFHTPRLIAAHARLPEMVKAGWSWWSVAAPARRNLDLSALLEPGLPVFETDQTEALLALLSPLHRARLETILASGERRIGAAFRRVRTVRGRKVQRLELRFDGLAGCLRTPSGGSSRQYVLICEDGRVAMRRLSGREAARLMGVADDYRLPSSESAALKLMGDAVATPVVEALALGLFQPALAAADPEGAAAA</sequence>
<dbReference type="PRINTS" id="PR00105">
    <property type="entry name" value="C5METTRFRASE"/>
</dbReference>
<proteinExistence type="inferred from homology"/>
<dbReference type="NCBIfam" id="TIGR00675">
    <property type="entry name" value="dcm"/>
    <property type="match status" value="1"/>
</dbReference>
<organism evidence="9 10">
    <name type="scientific">Brevundimonas faecalis</name>
    <dbReference type="NCBI Taxonomy" id="947378"/>
    <lineage>
        <taxon>Bacteria</taxon>
        <taxon>Pseudomonadati</taxon>
        <taxon>Pseudomonadota</taxon>
        <taxon>Alphaproteobacteria</taxon>
        <taxon>Caulobacterales</taxon>
        <taxon>Caulobacteraceae</taxon>
        <taxon>Brevundimonas</taxon>
    </lineage>
</organism>
<evidence type="ECO:0000256" key="1">
    <source>
        <dbReference type="ARBA" id="ARBA00011975"/>
    </source>
</evidence>
<dbReference type="Gene3D" id="3.40.50.150">
    <property type="entry name" value="Vaccinia Virus protein VP39"/>
    <property type="match status" value="1"/>
</dbReference>
<evidence type="ECO:0000313" key="9">
    <source>
        <dbReference type="EMBL" id="MET4683804.1"/>
    </source>
</evidence>
<evidence type="ECO:0000256" key="7">
    <source>
        <dbReference type="PROSITE-ProRule" id="PRU01016"/>
    </source>
</evidence>
<dbReference type="EC" id="2.1.1.37" evidence="1"/>
<dbReference type="GO" id="GO:0003886">
    <property type="term" value="F:DNA (cytosine-5-)-methyltransferase activity"/>
    <property type="evidence" value="ECO:0007669"/>
    <property type="project" value="UniProtKB-EC"/>
</dbReference>
<dbReference type="SUPFAM" id="SSF53335">
    <property type="entry name" value="S-adenosyl-L-methionine-dependent methyltransferases"/>
    <property type="match status" value="1"/>
</dbReference>
<feature type="active site" evidence="7">
    <location>
        <position position="88"/>
    </location>
</feature>
<evidence type="ECO:0000256" key="3">
    <source>
        <dbReference type="ARBA" id="ARBA00022679"/>
    </source>
</evidence>
<dbReference type="PANTHER" id="PTHR10629">
    <property type="entry name" value="CYTOSINE-SPECIFIC METHYLTRANSFERASE"/>
    <property type="match status" value="1"/>
</dbReference>
<dbReference type="InterPro" id="IPR029063">
    <property type="entry name" value="SAM-dependent_MTases_sf"/>
</dbReference>
<dbReference type="PROSITE" id="PS51679">
    <property type="entry name" value="SAM_MT_C5"/>
    <property type="match status" value="1"/>
</dbReference>
<dbReference type="EMBL" id="JBEPTF010000002">
    <property type="protein sequence ID" value="MET4683804.1"/>
    <property type="molecule type" value="Genomic_DNA"/>
</dbReference>
<dbReference type="GO" id="GO:0032259">
    <property type="term" value="P:methylation"/>
    <property type="evidence" value="ECO:0007669"/>
    <property type="project" value="UniProtKB-KW"/>
</dbReference>
<comment type="caution">
    <text evidence="9">The sequence shown here is derived from an EMBL/GenBank/DDBJ whole genome shotgun (WGS) entry which is preliminary data.</text>
</comment>
<protein>
    <recommendedName>
        <fullName evidence="1">DNA (cytosine-5-)-methyltransferase</fullName>
        <ecNumber evidence="1">2.1.1.37</ecNumber>
    </recommendedName>
</protein>
<keyword evidence="3 7" id="KW-0808">Transferase</keyword>
<comment type="similarity">
    <text evidence="7 8">Belongs to the class I-like SAM-binding methyltransferase superfamily. C5-methyltransferase family.</text>
</comment>
<keyword evidence="5" id="KW-0680">Restriction system</keyword>
<name>A0ABV2RB44_9CAUL</name>
<gene>
    <name evidence="9" type="ORF">ABIE19_001734</name>
</gene>
<dbReference type="InterPro" id="IPR050390">
    <property type="entry name" value="C5-Methyltransferase"/>
</dbReference>
<keyword evidence="2 7" id="KW-0489">Methyltransferase</keyword>
<dbReference type="InterPro" id="IPR001525">
    <property type="entry name" value="C5_MeTfrase"/>
</dbReference>
<evidence type="ECO:0000256" key="5">
    <source>
        <dbReference type="ARBA" id="ARBA00022747"/>
    </source>
</evidence>
<comment type="catalytic activity">
    <reaction evidence="6">
        <text>a 2'-deoxycytidine in DNA + S-adenosyl-L-methionine = a 5-methyl-2'-deoxycytidine in DNA + S-adenosyl-L-homocysteine + H(+)</text>
        <dbReference type="Rhea" id="RHEA:13681"/>
        <dbReference type="Rhea" id="RHEA-COMP:11369"/>
        <dbReference type="Rhea" id="RHEA-COMP:11370"/>
        <dbReference type="ChEBI" id="CHEBI:15378"/>
        <dbReference type="ChEBI" id="CHEBI:57856"/>
        <dbReference type="ChEBI" id="CHEBI:59789"/>
        <dbReference type="ChEBI" id="CHEBI:85452"/>
        <dbReference type="ChEBI" id="CHEBI:85454"/>
        <dbReference type="EC" id="2.1.1.37"/>
    </reaction>
</comment>
<evidence type="ECO:0000256" key="6">
    <source>
        <dbReference type="ARBA" id="ARBA00047422"/>
    </source>
</evidence>
<keyword evidence="4 7" id="KW-0949">S-adenosyl-L-methionine</keyword>
<keyword evidence="10" id="KW-1185">Reference proteome</keyword>
<evidence type="ECO:0000256" key="4">
    <source>
        <dbReference type="ARBA" id="ARBA00022691"/>
    </source>
</evidence>
<dbReference type="Pfam" id="PF00145">
    <property type="entry name" value="DNA_methylase"/>
    <property type="match status" value="1"/>
</dbReference>
<evidence type="ECO:0000256" key="2">
    <source>
        <dbReference type="ARBA" id="ARBA00022603"/>
    </source>
</evidence>
<accession>A0ABV2RB44</accession>
<evidence type="ECO:0000256" key="8">
    <source>
        <dbReference type="RuleBase" id="RU000416"/>
    </source>
</evidence>
<dbReference type="PANTHER" id="PTHR10629:SF52">
    <property type="entry name" value="DNA (CYTOSINE-5)-METHYLTRANSFERASE 1"/>
    <property type="match status" value="1"/>
</dbReference>
<dbReference type="Gene3D" id="3.90.120.10">
    <property type="entry name" value="DNA Methylase, subunit A, domain 2"/>
    <property type="match status" value="1"/>
</dbReference>
<reference evidence="9 10" key="1">
    <citation type="submission" date="2024-06" db="EMBL/GenBank/DDBJ databases">
        <title>Sorghum-associated microbial communities from plants grown in Nebraska, USA.</title>
        <authorList>
            <person name="Schachtman D."/>
        </authorList>
    </citation>
    <scope>NUCLEOTIDE SEQUENCE [LARGE SCALE GENOMIC DNA]</scope>
    <source>
        <strain evidence="9 10">2814</strain>
    </source>
</reference>
<dbReference type="Proteomes" id="UP001549313">
    <property type="component" value="Unassembled WGS sequence"/>
</dbReference>